<reference evidence="1 2" key="1">
    <citation type="journal article" date="2022" name="Genome Biol. Evol.">
        <title>The Spruce Budworm Genome: Reconstructing the Evolutionary History of Antifreeze Proteins.</title>
        <authorList>
            <person name="Beliveau C."/>
            <person name="Gagne P."/>
            <person name="Picq S."/>
            <person name="Vernygora O."/>
            <person name="Keeling C.I."/>
            <person name="Pinkney K."/>
            <person name="Doucet D."/>
            <person name="Wen F."/>
            <person name="Johnston J.S."/>
            <person name="Maaroufi H."/>
            <person name="Boyle B."/>
            <person name="Laroche J."/>
            <person name="Dewar K."/>
            <person name="Juretic N."/>
            <person name="Blackburn G."/>
            <person name="Nisole A."/>
            <person name="Brunet B."/>
            <person name="Brandao M."/>
            <person name="Lumley L."/>
            <person name="Duan J."/>
            <person name="Quan G."/>
            <person name="Lucarotti C.J."/>
            <person name="Roe A.D."/>
            <person name="Sperling F.A.H."/>
            <person name="Levesque R.C."/>
            <person name="Cusson M."/>
        </authorList>
    </citation>
    <scope>NUCLEOTIDE SEQUENCE [LARGE SCALE GENOMIC DNA]</scope>
    <source>
        <strain evidence="1">Glfc:IPQL:Cfum</strain>
    </source>
</reference>
<dbReference type="EMBL" id="CM046114">
    <property type="protein sequence ID" value="KAI8419887.1"/>
    <property type="molecule type" value="Genomic_DNA"/>
</dbReference>
<evidence type="ECO:0000313" key="2">
    <source>
        <dbReference type="Proteomes" id="UP001064048"/>
    </source>
</evidence>
<accession>A0ACC0J714</accession>
<evidence type="ECO:0000313" key="1">
    <source>
        <dbReference type="EMBL" id="KAI8419887.1"/>
    </source>
</evidence>
<keyword evidence="2" id="KW-1185">Reference proteome</keyword>
<proteinExistence type="predicted"/>
<sequence length="328" mass="36034">MHSVAPIQISMIVSLRLVSPRRWKITFRYDDERFEEELYAQRAARAERAKRACRCFRLKLHVHCIGIRAYGTDGFVALYRYFYGRYCVHWIGISASEKSIQNNKSGRSVRTKSLDSVVEISGFYSLNIGTKGRTATFSSLALSSFHMRSRILPPHLAAYCVHVVCQSSLSSMVPLLGKGLSLGFPTRPVSTCLASSWKTRPGHPATSALACRDADNHLGASTACRLPSIDFRYVIKNKTTLRLFGGSGLVRGPSALLPTGSDCAERTLVATTKPGELLRNSKIEMQLAAEESVDRSTSTKLINVRASAPLTTQQTVATTARSALGMLV</sequence>
<organism evidence="1 2">
    <name type="scientific">Choristoneura fumiferana</name>
    <name type="common">Spruce budworm moth</name>
    <name type="synonym">Archips fumiferana</name>
    <dbReference type="NCBI Taxonomy" id="7141"/>
    <lineage>
        <taxon>Eukaryota</taxon>
        <taxon>Metazoa</taxon>
        <taxon>Ecdysozoa</taxon>
        <taxon>Arthropoda</taxon>
        <taxon>Hexapoda</taxon>
        <taxon>Insecta</taxon>
        <taxon>Pterygota</taxon>
        <taxon>Neoptera</taxon>
        <taxon>Endopterygota</taxon>
        <taxon>Lepidoptera</taxon>
        <taxon>Glossata</taxon>
        <taxon>Ditrysia</taxon>
        <taxon>Tortricoidea</taxon>
        <taxon>Tortricidae</taxon>
        <taxon>Tortricinae</taxon>
        <taxon>Choristoneura</taxon>
    </lineage>
</organism>
<gene>
    <name evidence="1" type="ORF">MSG28_008512</name>
</gene>
<name>A0ACC0J714_CHOFU</name>
<dbReference type="Proteomes" id="UP001064048">
    <property type="component" value="Chromosome 14"/>
</dbReference>
<comment type="caution">
    <text evidence="1">The sequence shown here is derived from an EMBL/GenBank/DDBJ whole genome shotgun (WGS) entry which is preliminary data.</text>
</comment>
<protein>
    <submittedName>
        <fullName evidence="1">Uncharacterized protein</fullName>
    </submittedName>
</protein>